<accession>A0A7C1K111</accession>
<gene>
    <name evidence="1" type="ORF">ENQ20_15175</name>
</gene>
<dbReference type="EMBL" id="DSMG01000159">
    <property type="protein sequence ID" value="HDX32809.1"/>
    <property type="molecule type" value="Genomic_DNA"/>
</dbReference>
<dbReference type="AlphaFoldDB" id="A0A7C1K111"/>
<reference evidence="1" key="1">
    <citation type="journal article" date="2020" name="mSystems">
        <title>Genome- and Community-Level Interaction Insights into Carbon Utilization and Element Cycling Functions of Hydrothermarchaeota in Hydrothermal Sediment.</title>
        <authorList>
            <person name="Zhou Z."/>
            <person name="Liu Y."/>
            <person name="Xu W."/>
            <person name="Pan J."/>
            <person name="Luo Z.H."/>
            <person name="Li M."/>
        </authorList>
    </citation>
    <scope>NUCLEOTIDE SEQUENCE [LARGE SCALE GENOMIC DNA]</scope>
    <source>
        <strain evidence="1">SpSt-289</strain>
    </source>
</reference>
<protein>
    <recommendedName>
        <fullName evidence="2">DUF2281 domain-containing protein</fullName>
    </recommendedName>
</protein>
<evidence type="ECO:0000313" key="1">
    <source>
        <dbReference type="EMBL" id="HDX32809.1"/>
    </source>
</evidence>
<comment type="caution">
    <text evidence="1">The sequence shown here is derived from an EMBL/GenBank/DDBJ whole genome shotgun (WGS) entry which is preliminary data.</text>
</comment>
<proteinExistence type="predicted"/>
<evidence type="ECO:0008006" key="2">
    <source>
        <dbReference type="Google" id="ProtNLM"/>
    </source>
</evidence>
<organism evidence="1">
    <name type="scientific">Caldilinea aerophila</name>
    <dbReference type="NCBI Taxonomy" id="133453"/>
    <lineage>
        <taxon>Bacteria</taxon>
        <taxon>Bacillati</taxon>
        <taxon>Chloroflexota</taxon>
        <taxon>Caldilineae</taxon>
        <taxon>Caldilineales</taxon>
        <taxon>Caldilineaceae</taxon>
        <taxon>Caldilinea</taxon>
    </lineage>
</organism>
<sequence length="77" mass="8967">MAQITVRETVLQELEGLAEELIPEVVNFIRFLKFRQEEERARQRFVIAIEKARAVARERGITDEDVQEEIRAARAGQ</sequence>
<name>A0A7C1K111_9CHLR</name>